<feature type="region of interest" description="Disordered" evidence="12">
    <location>
        <begin position="1"/>
        <end position="22"/>
    </location>
</feature>
<evidence type="ECO:0000256" key="6">
    <source>
        <dbReference type="ARBA" id="ARBA00022595"/>
    </source>
</evidence>
<organism evidence="13 14">
    <name type="scientific">Endogenous langur type D retrovirus PO-1-Lu</name>
    <dbReference type="NCBI Taxonomy" id="240594"/>
    <lineage>
        <taxon>Viruses</taxon>
        <taxon>Riboviria</taxon>
        <taxon>Pararnavirae</taxon>
        <taxon>Artverviricota</taxon>
        <taxon>Revtraviricetes</taxon>
        <taxon>Ortervirales</taxon>
        <taxon>Retroviridae</taxon>
        <taxon>Orthoretrovirinae</taxon>
        <taxon>Betaretrovirus</taxon>
        <taxon>Betaretrovirus lan</taxon>
        <taxon>Langur virus</taxon>
    </lineage>
</organism>
<keyword evidence="5" id="KW-1169">Fusion of virus membrane with host cell membrane</keyword>
<dbReference type="GO" id="GO:0055036">
    <property type="term" value="C:virion membrane"/>
    <property type="evidence" value="ECO:0007669"/>
    <property type="project" value="UniProtKB-SubCell"/>
</dbReference>
<keyword evidence="7" id="KW-0945">Host-virus interaction</keyword>
<evidence type="ECO:0000256" key="8">
    <source>
        <dbReference type="ARBA" id="ARBA00022844"/>
    </source>
</evidence>
<dbReference type="EMBL" id="AY282754">
    <property type="protein sequence ID" value="AAQ22746.1"/>
    <property type="molecule type" value="Genomic_DNA"/>
</dbReference>
<evidence type="ECO:0000256" key="3">
    <source>
        <dbReference type="ARBA" id="ARBA00022506"/>
    </source>
</evidence>
<dbReference type="Proteomes" id="UP000243813">
    <property type="component" value="Segment"/>
</dbReference>
<keyword evidence="14" id="KW-1185">Reference proteome</keyword>
<keyword evidence="6" id="KW-1162">Viral penetration into host cytoplasm</keyword>
<evidence type="ECO:0000313" key="14">
    <source>
        <dbReference type="Proteomes" id="UP000243813"/>
    </source>
</evidence>
<dbReference type="GO" id="GO:0046718">
    <property type="term" value="P:symbiont entry into host cell"/>
    <property type="evidence" value="ECO:0007669"/>
    <property type="project" value="UniProtKB-KW"/>
</dbReference>
<evidence type="ECO:0000256" key="12">
    <source>
        <dbReference type="SAM" id="MobiDB-lite"/>
    </source>
</evidence>
<feature type="non-terminal residue" evidence="13">
    <location>
        <position position="1"/>
    </location>
</feature>
<dbReference type="Pfam" id="PF00429">
    <property type="entry name" value="TLV_coat"/>
    <property type="match status" value="1"/>
</dbReference>
<name>Q6WJ22_9BETR</name>
<evidence type="ECO:0000256" key="4">
    <source>
        <dbReference type="ARBA" id="ARBA00022511"/>
    </source>
</evidence>
<evidence type="ECO:0000256" key="5">
    <source>
        <dbReference type="ARBA" id="ARBA00022521"/>
    </source>
</evidence>
<sequence length="88" mass="9910">GQPVCWNSRPPLHISDGGGPQDKAREIMVHKKLEELQKSLFPELHYHPLALPKARGKEKIDAQTFDLLTVTHSLLNNSNSDLANDCWL</sequence>
<comment type="subcellular location">
    <subcellularLocation>
        <location evidence="1">Host cell membrane</location>
    </subcellularLocation>
    <subcellularLocation>
        <location evidence="2">Virion membrane</location>
    </subcellularLocation>
</comment>
<evidence type="ECO:0000256" key="1">
    <source>
        <dbReference type="ARBA" id="ARBA00004165"/>
    </source>
</evidence>
<evidence type="ECO:0000256" key="10">
    <source>
        <dbReference type="ARBA" id="ARBA00023136"/>
    </source>
</evidence>
<reference evidence="13 14" key="1">
    <citation type="journal article" date="2003" name="Virology">
        <title>The endogenous langur type D retrovirus PO-1-Lu and its exogenous counterparts in macaque and langur monkeys.</title>
        <authorList>
            <person name="Sommerfelt M.A."/>
            <person name="Harkestad N."/>
            <person name="Hunter E."/>
        </authorList>
    </citation>
    <scope>NUCLEOTIDE SEQUENCE [LARGE SCALE GENOMIC DNA]</scope>
</reference>
<dbReference type="KEGG" id="vg:40525378"/>
<dbReference type="GO" id="GO:0019064">
    <property type="term" value="P:fusion of virus membrane with host plasma membrane"/>
    <property type="evidence" value="ECO:0007669"/>
    <property type="project" value="UniProtKB-KW"/>
</dbReference>
<proteinExistence type="predicted"/>
<dbReference type="GeneID" id="40525378"/>
<evidence type="ECO:0000256" key="11">
    <source>
        <dbReference type="ARBA" id="ARBA00023180"/>
    </source>
</evidence>
<evidence type="ECO:0000256" key="7">
    <source>
        <dbReference type="ARBA" id="ARBA00022804"/>
    </source>
</evidence>
<feature type="non-terminal residue" evidence="13">
    <location>
        <position position="88"/>
    </location>
</feature>
<keyword evidence="7" id="KW-1161">Viral attachment to host cell</keyword>
<keyword evidence="4" id="KW-1032">Host cell membrane</keyword>
<dbReference type="GO" id="GO:0019062">
    <property type="term" value="P:virion attachment to host cell"/>
    <property type="evidence" value="ECO:0007669"/>
    <property type="project" value="UniProtKB-KW"/>
</dbReference>
<keyword evidence="3" id="KW-1168">Fusion of virus membrane with host membrane</keyword>
<accession>Q6WJ22</accession>
<keyword evidence="9" id="KW-1043">Host membrane</keyword>
<keyword evidence="3" id="KW-1160">Virus entry into host cell</keyword>
<keyword evidence="10" id="KW-0472">Membrane</keyword>
<keyword evidence="8" id="KW-0946">Virion</keyword>
<dbReference type="GO" id="GO:0020002">
    <property type="term" value="C:host cell plasma membrane"/>
    <property type="evidence" value="ECO:0007669"/>
    <property type="project" value="UniProtKB-SubCell"/>
</dbReference>
<evidence type="ECO:0000256" key="2">
    <source>
        <dbReference type="ARBA" id="ARBA00004182"/>
    </source>
</evidence>
<evidence type="ECO:0000313" key="13">
    <source>
        <dbReference type="EMBL" id="AAQ22746.1"/>
    </source>
</evidence>
<evidence type="ECO:0000256" key="9">
    <source>
        <dbReference type="ARBA" id="ARBA00022870"/>
    </source>
</evidence>
<dbReference type="RefSeq" id="YP_009665178.1">
    <property type="nucleotide sequence ID" value="NC_043193.1"/>
</dbReference>
<protein>
    <submittedName>
        <fullName evidence="13">Gp70</fullName>
    </submittedName>
</protein>
<keyword evidence="11" id="KW-0325">Glycoprotein</keyword>
<dbReference type="InterPro" id="IPR018154">
    <property type="entry name" value="TLV/ENV_coat_polyprotein"/>
</dbReference>